<dbReference type="Proteomes" id="UP000584824">
    <property type="component" value="Unassembled WGS sequence"/>
</dbReference>
<keyword evidence="2 3" id="KW-0732">Signal</keyword>
<feature type="signal peptide" evidence="3">
    <location>
        <begin position="1"/>
        <end position="32"/>
    </location>
</feature>
<proteinExistence type="inferred from homology"/>
<name>A0A7W6P0J7_9HYPH</name>
<dbReference type="Gene3D" id="3.40.50.2300">
    <property type="match status" value="2"/>
</dbReference>
<evidence type="ECO:0000256" key="2">
    <source>
        <dbReference type="ARBA" id="ARBA00022729"/>
    </source>
</evidence>
<dbReference type="InterPro" id="IPR028082">
    <property type="entry name" value="Peripla_BP_I"/>
</dbReference>
<evidence type="ECO:0000256" key="1">
    <source>
        <dbReference type="ARBA" id="ARBA00010062"/>
    </source>
</evidence>
<dbReference type="RefSeq" id="WP_183790205.1">
    <property type="nucleotide sequence ID" value="NZ_JACIDU010000003.1"/>
</dbReference>
<keyword evidence="6" id="KW-1185">Reference proteome</keyword>
<comment type="similarity">
    <text evidence="1">Belongs to the leucine-binding protein family.</text>
</comment>
<feature type="domain" description="Leucine-binding protein" evidence="4">
    <location>
        <begin position="34"/>
        <end position="354"/>
    </location>
</feature>
<dbReference type="Pfam" id="PF13458">
    <property type="entry name" value="Peripla_BP_6"/>
    <property type="match status" value="1"/>
</dbReference>
<dbReference type="AlphaFoldDB" id="A0A7W6P0J7"/>
<dbReference type="PANTHER" id="PTHR47151:SF2">
    <property type="entry name" value="AMINO ACID BINDING PROTEIN"/>
    <property type="match status" value="1"/>
</dbReference>
<organism evidence="5 6">
    <name type="scientific">Allorhizobium borbori</name>
    <dbReference type="NCBI Taxonomy" id="485907"/>
    <lineage>
        <taxon>Bacteria</taxon>
        <taxon>Pseudomonadati</taxon>
        <taxon>Pseudomonadota</taxon>
        <taxon>Alphaproteobacteria</taxon>
        <taxon>Hyphomicrobiales</taxon>
        <taxon>Rhizobiaceae</taxon>
        <taxon>Rhizobium/Agrobacterium group</taxon>
        <taxon>Allorhizobium</taxon>
    </lineage>
</organism>
<reference evidence="5 6" key="1">
    <citation type="submission" date="2020-08" db="EMBL/GenBank/DDBJ databases">
        <title>Genomic Encyclopedia of Type Strains, Phase IV (KMG-IV): sequencing the most valuable type-strain genomes for metagenomic binning, comparative biology and taxonomic classification.</title>
        <authorList>
            <person name="Goeker M."/>
        </authorList>
    </citation>
    <scope>NUCLEOTIDE SEQUENCE [LARGE SCALE GENOMIC DNA]</scope>
    <source>
        <strain evidence="5 6">DSM 26385</strain>
    </source>
</reference>
<feature type="chain" id="PRO_5030568683" evidence="3">
    <location>
        <begin position="33"/>
        <end position="364"/>
    </location>
</feature>
<dbReference type="SUPFAM" id="SSF53822">
    <property type="entry name" value="Periplasmic binding protein-like I"/>
    <property type="match status" value="1"/>
</dbReference>
<dbReference type="PANTHER" id="PTHR47151">
    <property type="entry name" value="LEU/ILE/VAL-BINDING ABC TRANSPORTER SUBUNIT"/>
    <property type="match status" value="1"/>
</dbReference>
<dbReference type="EMBL" id="JACIDU010000003">
    <property type="protein sequence ID" value="MBB4102548.1"/>
    <property type="molecule type" value="Genomic_DNA"/>
</dbReference>
<comment type="caution">
    <text evidence="5">The sequence shown here is derived from an EMBL/GenBank/DDBJ whole genome shotgun (WGS) entry which is preliminary data.</text>
</comment>
<protein>
    <submittedName>
        <fullName evidence="5">Branched-chain amino acid transport system substrate-binding protein</fullName>
    </submittedName>
</protein>
<evidence type="ECO:0000313" key="5">
    <source>
        <dbReference type="EMBL" id="MBB4102548.1"/>
    </source>
</evidence>
<evidence type="ECO:0000259" key="4">
    <source>
        <dbReference type="Pfam" id="PF13458"/>
    </source>
</evidence>
<evidence type="ECO:0000313" key="6">
    <source>
        <dbReference type="Proteomes" id="UP000584824"/>
    </source>
</evidence>
<gene>
    <name evidence="5" type="ORF">GGQ66_001083</name>
</gene>
<evidence type="ECO:0000256" key="3">
    <source>
        <dbReference type="SAM" id="SignalP"/>
    </source>
</evidence>
<dbReference type="InterPro" id="IPR028081">
    <property type="entry name" value="Leu-bd"/>
</dbReference>
<sequence length="364" mass="37659">MRANINRWSFMFRSVVPLATLALVASFLPAGAATLAVVAPTSGPFASLGAQIFAGAEKLAAEKKLTAVRIPESCEPGSGDKVAAAIVAAKASAAVGFLCAESLETGAGSLESAGIPAISVSVRSKILFEDVAKEGWPIFSLAPHFDDEAEKLISVIAEGWQGAAFAIVDDGTLPARELTEAVRTGLDDKGMKPQFADTFRPGLDNQIALVRRLQKANATHVLFAGDRSDAAIIARDAAAENIPLTLLGGEALNAADQSVPLADGVLAVLPPEKPETAKPVIDALAKVGVIAEGYVLPAYAAATIAASAIETATRNGKPVASTLAGGQYDTVIGSFTFGKDAPHRNPYLLMAWKNGLFTPVDAMR</sequence>
<accession>A0A7W6P0J7</accession>